<dbReference type="GO" id="GO:0046872">
    <property type="term" value="F:metal ion binding"/>
    <property type="evidence" value="ECO:0007669"/>
    <property type="project" value="UniProtKB-KW"/>
</dbReference>
<keyword evidence="3" id="KW-0378">Hydrolase</keyword>
<name>A0A1M5Z2U3_9CLOT</name>
<sequence>MKILEVKGNTYCIDTGMTYIPFYKINENEIIMLDSGWAKGERKGIEEVLENNKFKVVAIINSHFHIDHAGNNFYIKEKHNSIIAMSELEAVISSSLDNLKLYYGEQTIRDVREHHEHMIFKTDIIIEKHQKEISVYGVNFKILHTPGHSPSHICIMTPDDVYYVGDALISYEVMKGSKLPYAFILSEDMKSKAKLYDIKCSKYVVAHKGIYDDITKLIDDNIDFYESRAMAIYELIDRPMTFECIMKVVLENLNIKVGSIYKYYTVERMLKSYIEYLNDIEKIKLIMEDGFLKYSPH</sequence>
<dbReference type="SMART" id="SM00849">
    <property type="entry name" value="Lactamase_B"/>
    <property type="match status" value="1"/>
</dbReference>
<protein>
    <submittedName>
        <fullName evidence="6">Glyoxylase, beta-lactamase superfamily II</fullName>
    </submittedName>
</protein>
<evidence type="ECO:0000313" key="6">
    <source>
        <dbReference type="EMBL" id="SHI18576.1"/>
    </source>
</evidence>
<evidence type="ECO:0000259" key="5">
    <source>
        <dbReference type="SMART" id="SM00849"/>
    </source>
</evidence>
<evidence type="ECO:0000256" key="1">
    <source>
        <dbReference type="ARBA" id="ARBA00001947"/>
    </source>
</evidence>
<dbReference type="InterPro" id="IPR051453">
    <property type="entry name" value="MBL_Glyoxalase_II"/>
</dbReference>
<dbReference type="RefSeq" id="WP_073019963.1">
    <property type="nucleotide sequence ID" value="NZ_FQXU01000007.1"/>
</dbReference>
<dbReference type="GO" id="GO:0016787">
    <property type="term" value="F:hydrolase activity"/>
    <property type="evidence" value="ECO:0007669"/>
    <property type="project" value="UniProtKB-KW"/>
</dbReference>
<dbReference type="AlphaFoldDB" id="A0A1M5Z2U3"/>
<dbReference type="InterPro" id="IPR001279">
    <property type="entry name" value="Metallo-B-lactamas"/>
</dbReference>
<evidence type="ECO:0000256" key="2">
    <source>
        <dbReference type="ARBA" id="ARBA00022723"/>
    </source>
</evidence>
<dbReference type="EMBL" id="FQXU01000007">
    <property type="protein sequence ID" value="SHI18576.1"/>
    <property type="molecule type" value="Genomic_DNA"/>
</dbReference>
<dbReference type="InterPro" id="IPR036866">
    <property type="entry name" value="RibonucZ/Hydroxyglut_hydro"/>
</dbReference>
<organism evidence="6 7">
    <name type="scientific">Clostridium intestinale DSM 6191</name>
    <dbReference type="NCBI Taxonomy" id="1121320"/>
    <lineage>
        <taxon>Bacteria</taxon>
        <taxon>Bacillati</taxon>
        <taxon>Bacillota</taxon>
        <taxon>Clostridia</taxon>
        <taxon>Eubacteriales</taxon>
        <taxon>Clostridiaceae</taxon>
        <taxon>Clostridium</taxon>
    </lineage>
</organism>
<dbReference type="Proteomes" id="UP000184241">
    <property type="component" value="Unassembled WGS sequence"/>
</dbReference>
<dbReference type="SUPFAM" id="SSF56281">
    <property type="entry name" value="Metallo-hydrolase/oxidoreductase"/>
    <property type="match status" value="1"/>
</dbReference>
<dbReference type="PANTHER" id="PTHR46233:SF3">
    <property type="entry name" value="HYDROXYACYLGLUTATHIONE HYDROLASE GLOC"/>
    <property type="match status" value="1"/>
</dbReference>
<feature type="domain" description="Metallo-beta-lactamase" evidence="5">
    <location>
        <begin position="19"/>
        <end position="207"/>
    </location>
</feature>
<dbReference type="Gene3D" id="3.60.15.10">
    <property type="entry name" value="Ribonuclease Z/Hydroxyacylglutathione hydrolase-like"/>
    <property type="match status" value="1"/>
</dbReference>
<dbReference type="PANTHER" id="PTHR46233">
    <property type="entry name" value="HYDROXYACYLGLUTATHIONE HYDROLASE GLOC"/>
    <property type="match status" value="1"/>
</dbReference>
<proteinExistence type="predicted"/>
<keyword evidence="4" id="KW-0862">Zinc</keyword>
<gene>
    <name evidence="6" type="ORF">SAMN02745941_02518</name>
</gene>
<comment type="cofactor">
    <cofactor evidence="1">
        <name>Zn(2+)</name>
        <dbReference type="ChEBI" id="CHEBI:29105"/>
    </cofactor>
</comment>
<evidence type="ECO:0000256" key="3">
    <source>
        <dbReference type="ARBA" id="ARBA00022801"/>
    </source>
</evidence>
<keyword evidence="2" id="KW-0479">Metal-binding</keyword>
<evidence type="ECO:0000313" key="7">
    <source>
        <dbReference type="Proteomes" id="UP000184241"/>
    </source>
</evidence>
<dbReference type="Pfam" id="PF00753">
    <property type="entry name" value="Lactamase_B"/>
    <property type="match status" value="1"/>
</dbReference>
<evidence type="ECO:0000256" key="4">
    <source>
        <dbReference type="ARBA" id="ARBA00022833"/>
    </source>
</evidence>
<reference evidence="6 7" key="1">
    <citation type="submission" date="2016-11" db="EMBL/GenBank/DDBJ databases">
        <authorList>
            <person name="Jaros S."/>
            <person name="Januszkiewicz K."/>
            <person name="Wedrychowicz H."/>
        </authorList>
    </citation>
    <scope>NUCLEOTIDE SEQUENCE [LARGE SCALE GENOMIC DNA]</scope>
    <source>
        <strain evidence="6 7">DSM 6191</strain>
    </source>
</reference>
<accession>A0A1M5Z2U3</accession>